<gene>
    <name evidence="1" type="ORF">BWQ96_04720</name>
</gene>
<name>A0A2V3ITR0_9FLOR</name>
<keyword evidence="2" id="KW-1185">Reference proteome</keyword>
<accession>A0A2V3ITR0</accession>
<reference evidence="1 2" key="1">
    <citation type="journal article" date="2018" name="Mol. Biol. Evol.">
        <title>Analysis of the draft genome of the red seaweed Gracilariopsis chorda provides insights into genome size evolution in Rhodophyta.</title>
        <authorList>
            <person name="Lee J."/>
            <person name="Yang E.C."/>
            <person name="Graf L."/>
            <person name="Yang J.H."/>
            <person name="Qiu H."/>
            <person name="Zel Zion U."/>
            <person name="Chan C.X."/>
            <person name="Stephens T.G."/>
            <person name="Weber A.P.M."/>
            <person name="Boo G.H."/>
            <person name="Boo S.M."/>
            <person name="Kim K.M."/>
            <person name="Shin Y."/>
            <person name="Jung M."/>
            <person name="Lee S.J."/>
            <person name="Yim H.S."/>
            <person name="Lee J.H."/>
            <person name="Bhattacharya D."/>
            <person name="Yoon H.S."/>
        </authorList>
    </citation>
    <scope>NUCLEOTIDE SEQUENCE [LARGE SCALE GENOMIC DNA]</scope>
    <source>
        <strain evidence="1 2">SKKU-2015</strain>
        <tissue evidence="1">Whole body</tissue>
    </source>
</reference>
<evidence type="ECO:0000313" key="1">
    <source>
        <dbReference type="EMBL" id="PXF45518.1"/>
    </source>
</evidence>
<comment type="caution">
    <text evidence="1">The sequence shown here is derived from an EMBL/GenBank/DDBJ whole genome shotgun (WGS) entry which is preliminary data.</text>
</comment>
<proteinExistence type="predicted"/>
<protein>
    <submittedName>
        <fullName evidence="1">Uncharacterized protein</fullName>
    </submittedName>
</protein>
<organism evidence="1 2">
    <name type="scientific">Gracilariopsis chorda</name>
    <dbReference type="NCBI Taxonomy" id="448386"/>
    <lineage>
        <taxon>Eukaryota</taxon>
        <taxon>Rhodophyta</taxon>
        <taxon>Florideophyceae</taxon>
        <taxon>Rhodymeniophycidae</taxon>
        <taxon>Gracilariales</taxon>
        <taxon>Gracilariaceae</taxon>
        <taxon>Gracilariopsis</taxon>
    </lineage>
</organism>
<dbReference type="Proteomes" id="UP000247409">
    <property type="component" value="Unassembled WGS sequence"/>
</dbReference>
<evidence type="ECO:0000313" key="2">
    <source>
        <dbReference type="Proteomes" id="UP000247409"/>
    </source>
</evidence>
<sequence>MTDIEVHIFQAFVSVVGKKCFADLTFGGGRPIREMSQSPSAHSKSKGSCTIGEFFHMPLTGLVKLYRTWVEKEESVVQRGIAQFLSRVLVSIVK</sequence>
<dbReference type="EMBL" id="NBIV01000059">
    <property type="protein sequence ID" value="PXF45518.1"/>
    <property type="molecule type" value="Genomic_DNA"/>
</dbReference>
<dbReference type="AlphaFoldDB" id="A0A2V3ITR0"/>